<dbReference type="Proteomes" id="UP000735302">
    <property type="component" value="Unassembled WGS sequence"/>
</dbReference>
<sequence length="139" mass="15835">MPNQIGWILTSQQRSDYRRRARWACSKTTSKPEGCGHQLPSYRSCSSPNQVPLQQPVINKQKARGTSWAVIKESTFLSYSSDKKVGHACTPILLLPKPHRLCPWESPWLNHLRLVFCCAVSCKPSGIIWRLLFCLQALK</sequence>
<evidence type="ECO:0000313" key="1">
    <source>
        <dbReference type="EMBL" id="GFO19899.1"/>
    </source>
</evidence>
<reference evidence="1 2" key="1">
    <citation type="journal article" date="2021" name="Elife">
        <title>Chloroplast acquisition without the gene transfer in kleptoplastic sea slugs, Plakobranchus ocellatus.</title>
        <authorList>
            <person name="Maeda T."/>
            <person name="Takahashi S."/>
            <person name="Yoshida T."/>
            <person name="Shimamura S."/>
            <person name="Takaki Y."/>
            <person name="Nagai Y."/>
            <person name="Toyoda A."/>
            <person name="Suzuki Y."/>
            <person name="Arimoto A."/>
            <person name="Ishii H."/>
            <person name="Satoh N."/>
            <person name="Nishiyama T."/>
            <person name="Hasebe M."/>
            <person name="Maruyama T."/>
            <person name="Minagawa J."/>
            <person name="Obokata J."/>
            <person name="Shigenobu S."/>
        </authorList>
    </citation>
    <scope>NUCLEOTIDE SEQUENCE [LARGE SCALE GENOMIC DNA]</scope>
</reference>
<organism evidence="1 2">
    <name type="scientific">Plakobranchus ocellatus</name>
    <dbReference type="NCBI Taxonomy" id="259542"/>
    <lineage>
        <taxon>Eukaryota</taxon>
        <taxon>Metazoa</taxon>
        <taxon>Spiralia</taxon>
        <taxon>Lophotrochozoa</taxon>
        <taxon>Mollusca</taxon>
        <taxon>Gastropoda</taxon>
        <taxon>Heterobranchia</taxon>
        <taxon>Euthyneura</taxon>
        <taxon>Panpulmonata</taxon>
        <taxon>Sacoglossa</taxon>
        <taxon>Placobranchoidea</taxon>
        <taxon>Plakobranchidae</taxon>
        <taxon>Plakobranchus</taxon>
    </lineage>
</organism>
<accession>A0AAV4BLW1</accession>
<protein>
    <submittedName>
        <fullName evidence="1">Uncharacterized protein</fullName>
    </submittedName>
</protein>
<gene>
    <name evidence="1" type="ORF">PoB_004640400</name>
</gene>
<name>A0AAV4BLW1_9GAST</name>
<dbReference type="EMBL" id="BLXT01005114">
    <property type="protein sequence ID" value="GFO19899.1"/>
    <property type="molecule type" value="Genomic_DNA"/>
</dbReference>
<proteinExistence type="predicted"/>
<comment type="caution">
    <text evidence="1">The sequence shown here is derived from an EMBL/GenBank/DDBJ whole genome shotgun (WGS) entry which is preliminary data.</text>
</comment>
<dbReference type="AlphaFoldDB" id="A0AAV4BLW1"/>
<keyword evidence="2" id="KW-1185">Reference proteome</keyword>
<evidence type="ECO:0000313" key="2">
    <source>
        <dbReference type="Proteomes" id="UP000735302"/>
    </source>
</evidence>